<evidence type="ECO:0000313" key="3">
    <source>
        <dbReference type="Proteomes" id="UP000233469"/>
    </source>
</evidence>
<evidence type="ECO:0000313" key="2">
    <source>
        <dbReference type="EMBL" id="PKK74408.1"/>
    </source>
</evidence>
<keyword evidence="1" id="KW-1133">Transmembrane helix</keyword>
<proteinExistence type="predicted"/>
<gene>
    <name evidence="2" type="ORF">RhiirC2_295444</name>
</gene>
<organism evidence="2 3">
    <name type="scientific">Rhizophagus irregularis</name>
    <dbReference type="NCBI Taxonomy" id="588596"/>
    <lineage>
        <taxon>Eukaryota</taxon>
        <taxon>Fungi</taxon>
        <taxon>Fungi incertae sedis</taxon>
        <taxon>Mucoromycota</taxon>
        <taxon>Glomeromycotina</taxon>
        <taxon>Glomeromycetes</taxon>
        <taxon>Glomerales</taxon>
        <taxon>Glomeraceae</taxon>
        <taxon>Rhizophagus</taxon>
    </lineage>
</organism>
<name>A0A2N1NKK4_9GLOM</name>
<protein>
    <submittedName>
        <fullName evidence="2">Uncharacterized protein</fullName>
    </submittedName>
</protein>
<feature type="transmembrane region" description="Helical" evidence="1">
    <location>
        <begin position="12"/>
        <end position="33"/>
    </location>
</feature>
<dbReference type="AlphaFoldDB" id="A0A2N1NKK4"/>
<accession>A0A2N1NKK4</accession>
<dbReference type="VEuPathDB" id="FungiDB:FUN_021870"/>
<keyword evidence="1" id="KW-0472">Membrane</keyword>
<comment type="caution">
    <text evidence="2">The sequence shown here is derived from an EMBL/GenBank/DDBJ whole genome shotgun (WGS) entry which is preliminary data.</text>
</comment>
<evidence type="ECO:0000256" key="1">
    <source>
        <dbReference type="SAM" id="Phobius"/>
    </source>
</evidence>
<reference evidence="2 3" key="1">
    <citation type="submission" date="2016-04" db="EMBL/GenBank/DDBJ databases">
        <title>Genome analyses suggest a sexual origin of heterokaryosis in a supposedly ancient asexual fungus.</title>
        <authorList>
            <person name="Ropars J."/>
            <person name="Sedzielewska K."/>
            <person name="Noel J."/>
            <person name="Charron P."/>
            <person name="Farinelli L."/>
            <person name="Marton T."/>
            <person name="Kruger M."/>
            <person name="Pelin A."/>
            <person name="Brachmann A."/>
            <person name="Corradi N."/>
        </authorList>
    </citation>
    <scope>NUCLEOTIDE SEQUENCE [LARGE SCALE GENOMIC DNA]</scope>
    <source>
        <strain evidence="2 3">C2</strain>
    </source>
</reference>
<dbReference type="EMBL" id="LLXL01000305">
    <property type="protein sequence ID" value="PKK74408.1"/>
    <property type="molecule type" value="Genomic_DNA"/>
</dbReference>
<dbReference type="Proteomes" id="UP000233469">
    <property type="component" value="Unassembled WGS sequence"/>
</dbReference>
<sequence>MPSLMLPSYYVSTSFSLFFILRAFTQFILYNLIDMNAVHMEKYSQTSSTNIKKTNKRIANNIISIIRRENIKK</sequence>
<reference evidence="2 3" key="2">
    <citation type="submission" date="2017-10" db="EMBL/GenBank/DDBJ databases">
        <title>Extensive intraspecific genome diversity in a model arbuscular mycorrhizal fungus.</title>
        <authorList>
            <person name="Chen E.C.H."/>
            <person name="Morin E."/>
            <person name="Baudet D."/>
            <person name="Noel J."/>
            <person name="Ndikumana S."/>
            <person name="Charron P."/>
            <person name="St-Onge C."/>
            <person name="Giorgi J."/>
            <person name="Grigoriev I.V."/>
            <person name="Roux C."/>
            <person name="Martin F.M."/>
            <person name="Corradi N."/>
        </authorList>
    </citation>
    <scope>NUCLEOTIDE SEQUENCE [LARGE SCALE GENOMIC DNA]</scope>
    <source>
        <strain evidence="2 3">C2</strain>
    </source>
</reference>
<keyword evidence="1" id="KW-0812">Transmembrane</keyword>